<feature type="non-terminal residue" evidence="2">
    <location>
        <position position="1"/>
    </location>
</feature>
<feature type="compositionally biased region" description="Basic and acidic residues" evidence="1">
    <location>
        <begin position="54"/>
        <end position="86"/>
    </location>
</feature>
<accession>A0A6J4NNA4</accession>
<evidence type="ECO:0000256" key="1">
    <source>
        <dbReference type="SAM" id="MobiDB-lite"/>
    </source>
</evidence>
<name>A0A6J4NNA4_9ACTN</name>
<dbReference type="EMBL" id="CADCUM010000093">
    <property type="protein sequence ID" value="CAA9390882.1"/>
    <property type="molecule type" value="Genomic_DNA"/>
</dbReference>
<protein>
    <submittedName>
        <fullName evidence="2">Uncharacterized protein</fullName>
    </submittedName>
</protein>
<feature type="non-terminal residue" evidence="2">
    <location>
        <position position="161"/>
    </location>
</feature>
<feature type="region of interest" description="Disordered" evidence="1">
    <location>
        <begin position="1"/>
        <end position="161"/>
    </location>
</feature>
<feature type="compositionally biased region" description="Basic residues" evidence="1">
    <location>
        <begin position="105"/>
        <end position="116"/>
    </location>
</feature>
<organism evidence="2">
    <name type="scientific">uncultured Nocardioides sp</name>
    <dbReference type="NCBI Taxonomy" id="198441"/>
    <lineage>
        <taxon>Bacteria</taxon>
        <taxon>Bacillati</taxon>
        <taxon>Actinomycetota</taxon>
        <taxon>Actinomycetes</taxon>
        <taxon>Propionibacteriales</taxon>
        <taxon>Nocardioidaceae</taxon>
        <taxon>Nocardioides</taxon>
        <taxon>environmental samples</taxon>
    </lineage>
</organism>
<gene>
    <name evidence="2" type="ORF">AVDCRST_MAG32-2309</name>
</gene>
<sequence length="161" mass="18085">EAAASCPAGAPGRAADCRARRRVHRRHGRGDRGPGRRARGHRRGASDPDLLVRVGHETDQRHPDRDPGAEHAVRRHDRHGDGGDHVRRTRPHLSGERRADGRSLPSRRRDRPRPRRGAWGLRAADVHDPPDRGGALRPLERLQHHHRHGRAGRGPVERLLV</sequence>
<feature type="compositionally biased region" description="Basic residues" evidence="1">
    <location>
        <begin position="19"/>
        <end position="43"/>
    </location>
</feature>
<dbReference type="AlphaFoldDB" id="A0A6J4NNA4"/>
<reference evidence="2" key="1">
    <citation type="submission" date="2020-02" db="EMBL/GenBank/DDBJ databases">
        <authorList>
            <person name="Meier V. D."/>
        </authorList>
    </citation>
    <scope>NUCLEOTIDE SEQUENCE</scope>
    <source>
        <strain evidence="2">AVDCRST_MAG32</strain>
    </source>
</reference>
<proteinExistence type="predicted"/>
<evidence type="ECO:0000313" key="2">
    <source>
        <dbReference type="EMBL" id="CAA9390882.1"/>
    </source>
</evidence>